<dbReference type="GO" id="GO:0019316">
    <property type="term" value="P:D-allose catabolic process"/>
    <property type="evidence" value="ECO:0007669"/>
    <property type="project" value="TreeGrafter"/>
</dbReference>
<dbReference type="STRING" id="526222.Desal_3667"/>
<organism evidence="5 6">
    <name type="scientific">Maridesulfovibrio salexigens (strain ATCC 14822 / DSM 2638 / NCIMB 8403 / VKM B-1763)</name>
    <name type="common">Desulfovibrio salexigens</name>
    <dbReference type="NCBI Taxonomy" id="526222"/>
    <lineage>
        <taxon>Bacteria</taxon>
        <taxon>Pseudomonadati</taxon>
        <taxon>Thermodesulfobacteriota</taxon>
        <taxon>Desulfovibrionia</taxon>
        <taxon>Desulfovibrionales</taxon>
        <taxon>Desulfovibrionaceae</taxon>
        <taxon>Maridesulfovibrio</taxon>
    </lineage>
</organism>
<dbReference type="InterPro" id="IPR003500">
    <property type="entry name" value="RpiB_LacA_LacB"/>
</dbReference>
<evidence type="ECO:0000256" key="1">
    <source>
        <dbReference type="ARBA" id="ARBA00008754"/>
    </source>
</evidence>
<dbReference type="Pfam" id="PF02502">
    <property type="entry name" value="LacAB_rpiB"/>
    <property type="match status" value="1"/>
</dbReference>
<feature type="active site" description="Proton acceptor" evidence="3">
    <location>
        <position position="66"/>
    </location>
</feature>
<feature type="binding site" evidence="4">
    <location>
        <position position="133"/>
    </location>
    <ligand>
        <name>D-ribulose 5-phosphate</name>
        <dbReference type="ChEBI" id="CHEBI:58121"/>
    </ligand>
</feature>
<dbReference type="NCBIfam" id="TIGR00689">
    <property type="entry name" value="rpiB_lacA_lacB"/>
    <property type="match status" value="1"/>
</dbReference>
<feature type="binding site" evidence="4">
    <location>
        <position position="100"/>
    </location>
    <ligand>
        <name>D-ribulose 5-phosphate</name>
        <dbReference type="ChEBI" id="CHEBI:58121"/>
    </ligand>
</feature>
<dbReference type="GO" id="GO:0009052">
    <property type="term" value="P:pentose-phosphate shunt, non-oxidative branch"/>
    <property type="evidence" value="ECO:0007669"/>
    <property type="project" value="TreeGrafter"/>
</dbReference>
<dbReference type="SUPFAM" id="SSF89623">
    <property type="entry name" value="Ribose/Galactose isomerase RpiB/AlsB"/>
    <property type="match status" value="1"/>
</dbReference>
<dbReference type="eggNOG" id="COG0698">
    <property type="taxonomic scope" value="Bacteria"/>
</dbReference>
<dbReference type="Gene3D" id="3.40.1400.10">
    <property type="entry name" value="Sugar-phosphate isomerase, RpiB/LacA/LacB"/>
    <property type="match status" value="1"/>
</dbReference>
<evidence type="ECO:0000313" key="6">
    <source>
        <dbReference type="Proteomes" id="UP000002601"/>
    </source>
</evidence>
<dbReference type="KEGG" id="dsa:Desal_3667"/>
<dbReference type="InterPro" id="IPR036569">
    <property type="entry name" value="RpiB_LacA_LacB_sf"/>
</dbReference>
<accession>C6BU04</accession>
<evidence type="ECO:0000313" key="5">
    <source>
        <dbReference type="EMBL" id="ACS81713.1"/>
    </source>
</evidence>
<dbReference type="RefSeq" id="WP_015853529.1">
    <property type="nucleotide sequence ID" value="NC_012881.1"/>
</dbReference>
<keyword evidence="2 5" id="KW-0413">Isomerase</keyword>
<feature type="binding site" evidence="4">
    <location>
        <position position="110"/>
    </location>
    <ligand>
        <name>D-ribulose 5-phosphate</name>
        <dbReference type="ChEBI" id="CHEBI:58121"/>
    </ligand>
</feature>
<dbReference type="AlphaFoldDB" id="C6BU04"/>
<feature type="binding site" evidence="4">
    <location>
        <begin position="67"/>
        <end position="71"/>
    </location>
    <ligand>
        <name>D-ribulose 5-phosphate</name>
        <dbReference type="ChEBI" id="CHEBI:58121"/>
    </ligand>
</feature>
<comment type="similarity">
    <text evidence="1">Belongs to the LacAB/RpiB family.</text>
</comment>
<evidence type="ECO:0000256" key="4">
    <source>
        <dbReference type="PIRSR" id="PIRSR005384-2"/>
    </source>
</evidence>
<name>C6BU04_MARSD</name>
<dbReference type="EMBL" id="CP001649">
    <property type="protein sequence ID" value="ACS81713.1"/>
    <property type="molecule type" value="Genomic_DNA"/>
</dbReference>
<gene>
    <name evidence="5" type="ordered locus">Desal_3667</name>
</gene>
<sequence length="143" mass="15402">MAGKVVIGSDHGGFTLKAFAIKLLSDMGYDVIDAGPEEAVSCDYPVYAEKVAEMVTGEDIPGILICGTGLGMSMAANKIKGIRAAMCTNEYMAKMARAHNNANILCLGERVIGPGLAEEIIRAFMTSEFEGDRHLRRINLFDK</sequence>
<feature type="active site" description="Proton donor" evidence="3">
    <location>
        <position position="99"/>
    </location>
</feature>
<proteinExistence type="inferred from homology"/>
<dbReference type="HOGENOM" id="CLU_091396_4_1_7"/>
<dbReference type="EC" id="5.3.1.6" evidence="5"/>
<feature type="binding site" evidence="4">
    <location>
        <position position="137"/>
    </location>
    <ligand>
        <name>D-ribulose 5-phosphate</name>
        <dbReference type="ChEBI" id="CHEBI:58121"/>
    </ligand>
</feature>
<dbReference type="GO" id="GO:0004751">
    <property type="term" value="F:ribose-5-phosphate isomerase activity"/>
    <property type="evidence" value="ECO:0007669"/>
    <property type="project" value="UniProtKB-EC"/>
</dbReference>
<evidence type="ECO:0000256" key="3">
    <source>
        <dbReference type="PIRSR" id="PIRSR005384-1"/>
    </source>
</evidence>
<protein>
    <submittedName>
        <fullName evidence="5">Sugar-phosphate isomerase, RpiB/LacA/LacB family</fullName>
        <ecNumber evidence="5">5.3.1.6</ecNumber>
    </submittedName>
</protein>
<evidence type="ECO:0000256" key="2">
    <source>
        <dbReference type="ARBA" id="ARBA00023235"/>
    </source>
</evidence>
<dbReference type="InterPro" id="IPR004785">
    <property type="entry name" value="RpiB"/>
</dbReference>
<keyword evidence="6" id="KW-1185">Reference proteome</keyword>
<dbReference type="NCBIfam" id="NF004051">
    <property type="entry name" value="PRK05571.1"/>
    <property type="match status" value="1"/>
</dbReference>
<feature type="binding site" evidence="4">
    <location>
        <begin position="10"/>
        <end position="11"/>
    </location>
    <ligand>
        <name>D-ribulose 5-phosphate</name>
        <dbReference type="ChEBI" id="CHEBI:58121"/>
    </ligand>
</feature>
<dbReference type="OrthoDB" id="1778624at2"/>
<dbReference type="PANTHER" id="PTHR30345:SF0">
    <property type="entry name" value="DNA DAMAGE-REPAIR_TOLERATION PROTEIN DRT102"/>
    <property type="match status" value="1"/>
</dbReference>
<dbReference type="Proteomes" id="UP000002601">
    <property type="component" value="Chromosome"/>
</dbReference>
<dbReference type="NCBIfam" id="TIGR01120">
    <property type="entry name" value="rpiB"/>
    <property type="match status" value="1"/>
</dbReference>
<dbReference type="PIRSF" id="PIRSF005384">
    <property type="entry name" value="RpiB_LacA_B"/>
    <property type="match status" value="1"/>
</dbReference>
<dbReference type="PANTHER" id="PTHR30345">
    <property type="entry name" value="RIBOSE-5-PHOSPHATE ISOMERASE B"/>
    <property type="match status" value="1"/>
</dbReference>
<reference evidence="5 6" key="1">
    <citation type="submission" date="2009-06" db="EMBL/GenBank/DDBJ databases">
        <title>Complete sequence of Desulfovibrio salexigens DSM 2638.</title>
        <authorList>
            <consortium name="US DOE Joint Genome Institute"/>
            <person name="Lucas S."/>
            <person name="Copeland A."/>
            <person name="Lapidus A."/>
            <person name="Glavina del Rio T."/>
            <person name="Tice H."/>
            <person name="Bruce D."/>
            <person name="Goodwin L."/>
            <person name="Pitluck S."/>
            <person name="Munk A.C."/>
            <person name="Brettin T."/>
            <person name="Detter J.C."/>
            <person name="Han C."/>
            <person name="Tapia R."/>
            <person name="Larimer F."/>
            <person name="Land M."/>
            <person name="Hauser L."/>
            <person name="Kyrpides N."/>
            <person name="Anderson I."/>
            <person name="Wall J.D."/>
            <person name="Arkin A.P."/>
            <person name="Dehal P."/>
            <person name="Chivian D."/>
            <person name="Giles B."/>
            <person name="Hazen T.C."/>
        </authorList>
    </citation>
    <scope>NUCLEOTIDE SEQUENCE [LARGE SCALE GENOMIC DNA]</scope>
    <source>
        <strain evidence="6">ATCC 14822 / DSM 2638 / NCIMB 8403 / VKM B-1763</strain>
    </source>
</reference>